<dbReference type="Proteomes" id="UP000326924">
    <property type="component" value="Unassembled WGS sequence"/>
</dbReference>
<dbReference type="SUPFAM" id="SSF54768">
    <property type="entry name" value="dsRNA-binding domain-like"/>
    <property type="match status" value="1"/>
</dbReference>
<evidence type="ECO:0000256" key="4">
    <source>
        <dbReference type="ARBA" id="ARBA00023204"/>
    </source>
</evidence>
<gene>
    <name evidence="7" type="ORF">FN846DRAFT_889623</name>
</gene>
<evidence type="ECO:0000256" key="2">
    <source>
        <dbReference type="ARBA" id="ARBA00022763"/>
    </source>
</evidence>
<dbReference type="OrthoDB" id="206565at2759"/>
<feature type="region of interest" description="Disordered" evidence="6">
    <location>
        <begin position="182"/>
        <end position="225"/>
    </location>
</feature>
<dbReference type="NCBIfam" id="TIGR00607">
    <property type="entry name" value="rad52"/>
    <property type="match status" value="1"/>
</dbReference>
<evidence type="ECO:0000256" key="6">
    <source>
        <dbReference type="SAM" id="MobiDB-lite"/>
    </source>
</evidence>
<dbReference type="GO" id="GO:0000730">
    <property type="term" value="P:DNA recombinase assembly"/>
    <property type="evidence" value="ECO:0007669"/>
    <property type="project" value="InterPro"/>
</dbReference>
<accession>A0A5J5EZ93</accession>
<reference evidence="7 8" key="1">
    <citation type="submission" date="2019-09" db="EMBL/GenBank/DDBJ databases">
        <title>Draft genome of the ectomycorrhizal ascomycete Sphaerosporella brunnea.</title>
        <authorList>
            <consortium name="DOE Joint Genome Institute"/>
            <person name="Benucci G.M."/>
            <person name="Marozzi G."/>
            <person name="Antonielli L."/>
            <person name="Sanchez S."/>
            <person name="Marco P."/>
            <person name="Wang X."/>
            <person name="Falini L.B."/>
            <person name="Barry K."/>
            <person name="Haridas S."/>
            <person name="Lipzen A."/>
            <person name="Labutti K."/>
            <person name="Grigoriev I.V."/>
            <person name="Murat C."/>
            <person name="Martin F."/>
            <person name="Albertini E."/>
            <person name="Donnini D."/>
            <person name="Bonito G."/>
        </authorList>
    </citation>
    <scope>NUCLEOTIDE SEQUENCE [LARGE SCALE GENOMIC DNA]</scope>
    <source>
        <strain evidence="7 8">Sb_GMNB300</strain>
    </source>
</reference>
<keyword evidence="4" id="KW-0234">DNA repair</keyword>
<keyword evidence="2" id="KW-0227">DNA damage</keyword>
<dbReference type="InterPro" id="IPR041247">
    <property type="entry name" value="Rad52_fam"/>
</dbReference>
<evidence type="ECO:0000256" key="3">
    <source>
        <dbReference type="ARBA" id="ARBA00023172"/>
    </source>
</evidence>
<name>A0A5J5EZ93_9PEZI</name>
<dbReference type="GO" id="GO:0045002">
    <property type="term" value="P:double-strand break repair via single-strand annealing"/>
    <property type="evidence" value="ECO:0007669"/>
    <property type="project" value="InterPro"/>
</dbReference>
<feature type="compositionally biased region" description="Low complexity" evidence="6">
    <location>
        <begin position="185"/>
        <end position="199"/>
    </location>
</feature>
<feature type="region of interest" description="Disordered" evidence="6">
    <location>
        <begin position="408"/>
        <end position="483"/>
    </location>
</feature>
<feature type="compositionally biased region" description="Pro residues" evidence="6">
    <location>
        <begin position="303"/>
        <end position="317"/>
    </location>
</feature>
<dbReference type="AlphaFoldDB" id="A0A5J5EZ93"/>
<feature type="compositionally biased region" description="Low complexity" evidence="6">
    <location>
        <begin position="291"/>
        <end position="302"/>
    </location>
</feature>
<dbReference type="PANTHER" id="PTHR12132">
    <property type="entry name" value="DNA REPAIR AND RECOMBINATION PROTEIN RAD52, RAD59"/>
    <property type="match status" value="1"/>
</dbReference>
<dbReference type="InterPro" id="IPR007232">
    <property type="entry name" value="Rad52_Rad59_Rad22"/>
</dbReference>
<dbReference type="FunFam" id="3.30.390.80:FF:000001">
    <property type="entry name" value="DNA repair protein RAD52 homolog"/>
    <property type="match status" value="1"/>
</dbReference>
<protein>
    <recommendedName>
        <fullName evidence="5">RAD52 homolog</fullName>
    </recommendedName>
</protein>
<comment type="caution">
    <text evidence="7">The sequence shown here is derived from an EMBL/GenBank/DDBJ whole genome shotgun (WGS) entry which is preliminary data.</text>
</comment>
<dbReference type="InterPro" id="IPR004585">
    <property type="entry name" value="DNA_recomb/repair_Rad52"/>
</dbReference>
<feature type="compositionally biased region" description="Pro residues" evidence="6">
    <location>
        <begin position="362"/>
        <end position="385"/>
    </location>
</feature>
<feature type="compositionally biased region" description="Polar residues" evidence="6">
    <location>
        <begin position="200"/>
        <end position="213"/>
    </location>
</feature>
<dbReference type="InParanoid" id="A0A5J5EZ93"/>
<evidence type="ECO:0000313" key="8">
    <source>
        <dbReference type="Proteomes" id="UP000326924"/>
    </source>
</evidence>
<proteinExistence type="inferred from homology"/>
<evidence type="ECO:0000313" key="7">
    <source>
        <dbReference type="EMBL" id="KAA8908126.1"/>
    </source>
</evidence>
<dbReference type="EMBL" id="VXIS01000071">
    <property type="protein sequence ID" value="KAA8908126.1"/>
    <property type="molecule type" value="Genomic_DNA"/>
</dbReference>
<organism evidence="7 8">
    <name type="scientific">Sphaerosporella brunnea</name>
    <dbReference type="NCBI Taxonomy" id="1250544"/>
    <lineage>
        <taxon>Eukaryota</taxon>
        <taxon>Fungi</taxon>
        <taxon>Dikarya</taxon>
        <taxon>Ascomycota</taxon>
        <taxon>Pezizomycotina</taxon>
        <taxon>Pezizomycetes</taxon>
        <taxon>Pezizales</taxon>
        <taxon>Pyronemataceae</taxon>
        <taxon>Sphaerosporella</taxon>
    </lineage>
</organism>
<dbReference type="Pfam" id="PF04098">
    <property type="entry name" value="Rad52_Rad22"/>
    <property type="match status" value="1"/>
</dbReference>
<dbReference type="PRINTS" id="PR01217">
    <property type="entry name" value="PRICHEXTENSN"/>
</dbReference>
<dbReference type="GO" id="GO:0006312">
    <property type="term" value="P:mitotic recombination"/>
    <property type="evidence" value="ECO:0007669"/>
    <property type="project" value="TreeGrafter"/>
</dbReference>
<sequence>MPGAQHNPYEERQISPYTAIDIATLQAKLDQQLGPEFISSRPGAGGKKVHYIQADKCINLANQVFGFNGWSSSITNMEVDFLDQGKDGKWSVGISVTVRVTLKDGTYHEDVGYGQMENGKKAQVFEKAKKEGTTDGLKRALRSFGNVLGNCLYDKEYLAKISRVKSAPNVFDEKRLHRHGDEMKPVMPQQQQMVVKQEPGATSATPDTTNASRIASPEPFDEYGGDEFEELGIFAGDDSVFDGLMPDEVTIDNSPIETPSKPAPYQQNYARPAALPQQQKPPAPISSPTKQLPQQQQQLQQQGPPPPIGAPLRPGQPQPQARPMQRQPPGPPQQQQQQPPSRPVSNMQPPPPRALTNTSKPPTHPPQPQSAPPPPAPPPSTPHNPPVGFFTGRAAMSLKSEADTIPEAAPAFNPHRPTTIPRSAGIDHTKSSPIARKMVQPQQPPNFQNPSLTPGRQIGMPRTSAYRAPTVAGTKRAADGGTG</sequence>
<dbReference type="PANTHER" id="PTHR12132:SF1">
    <property type="entry name" value="DNA REPAIR PROTEIN RAD52 HOMOLOG"/>
    <property type="match status" value="1"/>
</dbReference>
<keyword evidence="8" id="KW-1185">Reference proteome</keyword>
<evidence type="ECO:0000256" key="1">
    <source>
        <dbReference type="ARBA" id="ARBA00006638"/>
    </source>
</evidence>
<feature type="region of interest" description="Disordered" evidence="6">
    <location>
        <begin position="244"/>
        <end position="394"/>
    </location>
</feature>
<comment type="similarity">
    <text evidence="1">Belongs to the RAD52 family.</text>
</comment>
<dbReference type="InterPro" id="IPR042525">
    <property type="entry name" value="Rad52_Rad59_Rad22_sf"/>
</dbReference>
<dbReference type="GO" id="GO:0005634">
    <property type="term" value="C:nucleus"/>
    <property type="evidence" value="ECO:0007669"/>
    <property type="project" value="InterPro"/>
</dbReference>
<dbReference type="Gene3D" id="3.30.390.80">
    <property type="entry name" value="DNA repair protein Rad52/59/22"/>
    <property type="match status" value="1"/>
</dbReference>
<evidence type="ECO:0000256" key="5">
    <source>
        <dbReference type="ARBA" id="ARBA00077224"/>
    </source>
</evidence>
<dbReference type="GO" id="GO:0003697">
    <property type="term" value="F:single-stranded DNA binding"/>
    <property type="evidence" value="ECO:0007669"/>
    <property type="project" value="UniProtKB-ARBA"/>
</dbReference>
<keyword evidence="3" id="KW-0233">DNA recombination</keyword>